<reference evidence="2" key="1">
    <citation type="journal article" date="2021" name="PeerJ">
        <title>Extensive microbial diversity within the chicken gut microbiome revealed by metagenomics and culture.</title>
        <authorList>
            <person name="Gilroy R."/>
            <person name="Ravi A."/>
            <person name="Getino M."/>
            <person name="Pursley I."/>
            <person name="Horton D.L."/>
            <person name="Alikhan N.F."/>
            <person name="Baker D."/>
            <person name="Gharbi K."/>
            <person name="Hall N."/>
            <person name="Watson M."/>
            <person name="Adriaenssens E.M."/>
            <person name="Foster-Nyarko E."/>
            <person name="Jarju S."/>
            <person name="Secka A."/>
            <person name="Antonio M."/>
            <person name="Oren A."/>
            <person name="Chaudhuri R.R."/>
            <person name="La Ragione R."/>
            <person name="Hildebrand F."/>
            <person name="Pallen M.J."/>
        </authorList>
    </citation>
    <scope>NUCLEOTIDE SEQUENCE</scope>
    <source>
        <strain evidence="2">ChiHjej13B12-752</strain>
    </source>
</reference>
<keyword evidence="1" id="KW-0472">Membrane</keyword>
<accession>A0A9D1U0G9</accession>
<reference evidence="2" key="2">
    <citation type="submission" date="2021-04" db="EMBL/GenBank/DDBJ databases">
        <authorList>
            <person name="Gilroy R."/>
        </authorList>
    </citation>
    <scope>NUCLEOTIDE SEQUENCE</scope>
    <source>
        <strain evidence="2">ChiHjej13B12-752</strain>
    </source>
</reference>
<gene>
    <name evidence="2" type="ORF">H9891_08800</name>
</gene>
<dbReference type="EMBL" id="DXHR01000030">
    <property type="protein sequence ID" value="HIW13232.1"/>
    <property type="molecule type" value="Genomic_DNA"/>
</dbReference>
<dbReference type="InterPro" id="IPR003740">
    <property type="entry name" value="YitT"/>
</dbReference>
<dbReference type="Pfam" id="PF02588">
    <property type="entry name" value="YitT_membrane"/>
    <property type="match status" value="1"/>
</dbReference>
<keyword evidence="1" id="KW-0812">Transmembrane</keyword>
<dbReference type="AlphaFoldDB" id="A0A9D1U0G9"/>
<proteinExistence type="predicted"/>
<keyword evidence="1" id="KW-1133">Transmembrane helix</keyword>
<organism evidence="2 3">
    <name type="scientific">Candidatus Salinicoccus stercoripullorum</name>
    <dbReference type="NCBI Taxonomy" id="2838756"/>
    <lineage>
        <taxon>Bacteria</taxon>
        <taxon>Bacillati</taxon>
        <taxon>Bacillota</taxon>
        <taxon>Bacilli</taxon>
        <taxon>Bacillales</taxon>
        <taxon>Staphylococcaceae</taxon>
        <taxon>Salinicoccus</taxon>
    </lineage>
</organism>
<name>A0A9D1U0G9_9STAP</name>
<evidence type="ECO:0000313" key="3">
    <source>
        <dbReference type="Proteomes" id="UP000823989"/>
    </source>
</evidence>
<protein>
    <submittedName>
        <fullName evidence="2">YitT family protein</fullName>
    </submittedName>
</protein>
<evidence type="ECO:0000256" key="1">
    <source>
        <dbReference type="SAM" id="Phobius"/>
    </source>
</evidence>
<comment type="caution">
    <text evidence="2">The sequence shown here is derived from an EMBL/GenBank/DDBJ whole genome shotgun (WGS) entry which is preliminary data.</text>
</comment>
<sequence>MNAVLDVCSKRRFLYAEFFGLAWSPAPVVLGGIFIIGHVYILCAIVVLFTGKKVTGYVLEGFESKKIVHIFSDYNEEIALTIRRNLGAHTSILEGRNDGAGNVEDLQATDEFFTTR</sequence>
<evidence type="ECO:0000313" key="2">
    <source>
        <dbReference type="EMBL" id="HIW13232.1"/>
    </source>
</evidence>
<dbReference type="Proteomes" id="UP000823989">
    <property type="component" value="Unassembled WGS sequence"/>
</dbReference>
<feature type="transmembrane region" description="Helical" evidence="1">
    <location>
        <begin position="28"/>
        <end position="49"/>
    </location>
</feature>